<gene>
    <name evidence="1" type="ORF">Bpfe_023279</name>
</gene>
<comment type="caution">
    <text evidence="1">The sequence shown here is derived from an EMBL/GenBank/DDBJ whole genome shotgun (WGS) entry which is preliminary data.</text>
</comment>
<evidence type="ECO:0000313" key="1">
    <source>
        <dbReference type="EMBL" id="KAK0047295.1"/>
    </source>
</evidence>
<dbReference type="AlphaFoldDB" id="A0AAD8B5Y6"/>
<keyword evidence="2" id="KW-1185">Reference proteome</keyword>
<proteinExistence type="predicted"/>
<organism evidence="1 2">
    <name type="scientific">Biomphalaria pfeifferi</name>
    <name type="common">Bloodfluke planorb</name>
    <name type="synonym">Freshwater snail</name>
    <dbReference type="NCBI Taxonomy" id="112525"/>
    <lineage>
        <taxon>Eukaryota</taxon>
        <taxon>Metazoa</taxon>
        <taxon>Spiralia</taxon>
        <taxon>Lophotrochozoa</taxon>
        <taxon>Mollusca</taxon>
        <taxon>Gastropoda</taxon>
        <taxon>Heterobranchia</taxon>
        <taxon>Euthyneura</taxon>
        <taxon>Panpulmonata</taxon>
        <taxon>Hygrophila</taxon>
        <taxon>Lymnaeoidea</taxon>
        <taxon>Planorbidae</taxon>
        <taxon>Biomphalaria</taxon>
    </lineage>
</organism>
<reference evidence="1" key="1">
    <citation type="journal article" date="2023" name="PLoS Negl. Trop. Dis.">
        <title>A genome sequence for Biomphalaria pfeifferi, the major vector snail for the human-infecting parasite Schistosoma mansoni.</title>
        <authorList>
            <person name="Bu L."/>
            <person name="Lu L."/>
            <person name="Laidemitt M.R."/>
            <person name="Zhang S.M."/>
            <person name="Mutuku M."/>
            <person name="Mkoji G."/>
            <person name="Steinauer M."/>
            <person name="Loker E.S."/>
        </authorList>
    </citation>
    <scope>NUCLEOTIDE SEQUENCE</scope>
    <source>
        <strain evidence="1">KasaAsao</strain>
    </source>
</reference>
<reference evidence="1" key="2">
    <citation type="submission" date="2023-04" db="EMBL/GenBank/DDBJ databases">
        <authorList>
            <person name="Bu L."/>
            <person name="Lu L."/>
            <person name="Laidemitt M.R."/>
            <person name="Zhang S.M."/>
            <person name="Mutuku M."/>
            <person name="Mkoji G."/>
            <person name="Steinauer M."/>
            <person name="Loker E.S."/>
        </authorList>
    </citation>
    <scope>NUCLEOTIDE SEQUENCE</scope>
    <source>
        <strain evidence="1">KasaAsao</strain>
        <tissue evidence="1">Whole Snail</tissue>
    </source>
</reference>
<evidence type="ECO:0000313" key="2">
    <source>
        <dbReference type="Proteomes" id="UP001233172"/>
    </source>
</evidence>
<accession>A0AAD8B5Y6</accession>
<dbReference type="Proteomes" id="UP001233172">
    <property type="component" value="Unassembled WGS sequence"/>
</dbReference>
<dbReference type="EMBL" id="JASAOG010000153">
    <property type="protein sequence ID" value="KAK0047295.1"/>
    <property type="molecule type" value="Genomic_DNA"/>
</dbReference>
<protein>
    <submittedName>
        <fullName evidence="1">Uncharacterized protein</fullName>
    </submittedName>
</protein>
<name>A0AAD8B5Y6_BIOPF</name>
<sequence>MNKVFIAKALIDTSDITGGTVTIQCIDRGTPPQVLPVARVHVECRYVHGTNDSAVLDTPVYDVILGSKYVPLGVVNKPYFSLPVGRSTKQKRCSNQLVGSPGRHTHTLVPTHQRSSNHSALALTLLGSHELSRTPALVRVYLTQATQPKSCILP</sequence>